<dbReference type="EC" id="1.-.-.-" evidence="3"/>
<organism evidence="3 4">
    <name type="scientific">Tropicibacter oceani</name>
    <dbReference type="NCBI Taxonomy" id="3058420"/>
    <lineage>
        <taxon>Bacteria</taxon>
        <taxon>Pseudomonadati</taxon>
        <taxon>Pseudomonadota</taxon>
        <taxon>Alphaproteobacteria</taxon>
        <taxon>Rhodobacterales</taxon>
        <taxon>Roseobacteraceae</taxon>
        <taxon>Tropicibacter</taxon>
    </lineage>
</organism>
<dbReference type="Gene3D" id="1.20.140.10">
    <property type="entry name" value="Butyryl-CoA Dehydrogenase, subunit A, domain 3"/>
    <property type="match status" value="1"/>
</dbReference>
<evidence type="ECO:0000256" key="1">
    <source>
        <dbReference type="ARBA" id="ARBA00022630"/>
    </source>
</evidence>
<evidence type="ECO:0000259" key="2">
    <source>
        <dbReference type="Pfam" id="PF02770"/>
    </source>
</evidence>
<dbReference type="InterPro" id="IPR046373">
    <property type="entry name" value="Acyl-CoA_Oxase/DH_mid-dom_sf"/>
</dbReference>
<dbReference type="InterPro" id="IPR009100">
    <property type="entry name" value="AcylCoA_DH/oxidase_NM_dom_sf"/>
</dbReference>
<evidence type="ECO:0000313" key="4">
    <source>
        <dbReference type="Proteomes" id="UP001241605"/>
    </source>
</evidence>
<keyword evidence="4" id="KW-1185">Reference proteome</keyword>
<reference evidence="3 4" key="1">
    <citation type="submission" date="2023-05" db="EMBL/GenBank/DDBJ databases">
        <title>YMD87, complete Genome.</title>
        <authorList>
            <person name="Zhang J."/>
            <person name="Xu X."/>
        </authorList>
    </citation>
    <scope>NUCLEOTIDE SEQUENCE [LARGE SCALE GENOMIC DNA]</scope>
    <source>
        <strain evidence="3 4">YMD87</strain>
    </source>
</reference>
<dbReference type="Gene3D" id="2.40.110.10">
    <property type="entry name" value="Butyryl-CoA Dehydrogenase, subunit A, domain 2"/>
    <property type="match status" value="1"/>
</dbReference>
<dbReference type="PANTHER" id="PTHR43884:SF12">
    <property type="entry name" value="ISOVALERYL-COA DEHYDROGENASE, MITOCHONDRIAL-RELATED"/>
    <property type="match status" value="1"/>
</dbReference>
<dbReference type="RefSeq" id="WP_282301154.1">
    <property type="nucleotide sequence ID" value="NZ_CP124616.1"/>
</dbReference>
<evidence type="ECO:0000313" key="3">
    <source>
        <dbReference type="EMBL" id="WGW04519.1"/>
    </source>
</evidence>
<dbReference type="InterPro" id="IPR037069">
    <property type="entry name" value="AcylCoA_DH/ox_N_sf"/>
</dbReference>
<name>A0ABY8QIQ8_9RHOB</name>
<dbReference type="SUPFAM" id="SSF56645">
    <property type="entry name" value="Acyl-CoA dehydrogenase NM domain-like"/>
    <property type="match status" value="1"/>
</dbReference>
<protein>
    <submittedName>
        <fullName evidence="3">Acyl-CoA dehydrogenase family protein</fullName>
        <ecNumber evidence="3">1.-.-.-</ecNumber>
    </submittedName>
</protein>
<feature type="domain" description="Acyl-CoA oxidase/dehydrogenase middle" evidence="2">
    <location>
        <begin position="128"/>
        <end position="218"/>
    </location>
</feature>
<proteinExistence type="predicted"/>
<accession>A0ABY8QIQ8</accession>
<dbReference type="Gene3D" id="1.10.540.10">
    <property type="entry name" value="Acyl-CoA dehydrogenase/oxidase, N-terminal domain"/>
    <property type="match status" value="1"/>
</dbReference>
<dbReference type="Proteomes" id="UP001241605">
    <property type="component" value="Chromosome"/>
</dbReference>
<keyword evidence="1" id="KW-0285">Flavoprotein</keyword>
<dbReference type="InterPro" id="IPR006091">
    <property type="entry name" value="Acyl-CoA_Oxase/DH_mid-dom"/>
</dbReference>
<sequence length="375" mass="41463">MSVFNHPTLDALDALGPLFRDVGHRMESDPSDWAPLWDHELLRAITLMEVPEPWNPLPNCGGFFGPDPMVYGLQIAVAERIARHDAGCILALPTPTMSGFAVRVLGNAQQVETYFSRYTAPKPGRSFFAITEPSVGSDATAGRSVLRDTPRGRRLDVEKKFIGGAAQADFGLIFARDERSNSHKMVMADADFIAGLQIERLRHHGLAGADLTQITAQDIDVPDELVLGHGLQRGLRDGFYAMNSVFERYRPVVATLAIGGARGLIDCMAELGLNDSLLEPLRIRHMVFLGRLEQIAMSYDRGTQKVHETSCLKLDAVSFLDEVVATVFRHIPSQDIFAHPDLLKRCRDAKSYEYMEGTSNIHLLQAFRSYVAASA</sequence>
<dbReference type="SUPFAM" id="SSF47203">
    <property type="entry name" value="Acyl-CoA dehydrogenase C-terminal domain-like"/>
    <property type="match status" value="1"/>
</dbReference>
<gene>
    <name evidence="3" type="ORF">QF118_02920</name>
</gene>
<keyword evidence="3" id="KW-0560">Oxidoreductase</keyword>
<dbReference type="PANTHER" id="PTHR43884">
    <property type="entry name" value="ACYL-COA DEHYDROGENASE"/>
    <property type="match status" value="1"/>
</dbReference>
<dbReference type="EMBL" id="CP124616">
    <property type="protein sequence ID" value="WGW04519.1"/>
    <property type="molecule type" value="Genomic_DNA"/>
</dbReference>
<dbReference type="Pfam" id="PF02770">
    <property type="entry name" value="Acyl-CoA_dh_M"/>
    <property type="match status" value="1"/>
</dbReference>
<dbReference type="GO" id="GO:0016491">
    <property type="term" value="F:oxidoreductase activity"/>
    <property type="evidence" value="ECO:0007669"/>
    <property type="project" value="UniProtKB-KW"/>
</dbReference>
<dbReference type="InterPro" id="IPR036250">
    <property type="entry name" value="AcylCo_DH-like_C"/>
</dbReference>